<proteinExistence type="predicted"/>
<dbReference type="Proteomes" id="UP000887566">
    <property type="component" value="Unplaced"/>
</dbReference>
<keyword evidence="2" id="KW-1185">Reference proteome</keyword>
<dbReference type="AlphaFoldDB" id="A0A914VTH9"/>
<protein>
    <submittedName>
        <fullName evidence="3">Uncharacterized protein</fullName>
    </submittedName>
</protein>
<name>A0A914VTH9_9BILA</name>
<feature type="chain" id="PRO_5037525208" evidence="1">
    <location>
        <begin position="21"/>
        <end position="130"/>
    </location>
</feature>
<evidence type="ECO:0000313" key="3">
    <source>
        <dbReference type="WBParaSite" id="PSAMB.scaffold2380size23499.g17515.t1"/>
    </source>
</evidence>
<feature type="signal peptide" evidence="1">
    <location>
        <begin position="1"/>
        <end position="20"/>
    </location>
</feature>
<evidence type="ECO:0000256" key="1">
    <source>
        <dbReference type="SAM" id="SignalP"/>
    </source>
</evidence>
<accession>A0A914VTH9</accession>
<organism evidence="2 3">
    <name type="scientific">Plectus sambesii</name>
    <dbReference type="NCBI Taxonomy" id="2011161"/>
    <lineage>
        <taxon>Eukaryota</taxon>
        <taxon>Metazoa</taxon>
        <taxon>Ecdysozoa</taxon>
        <taxon>Nematoda</taxon>
        <taxon>Chromadorea</taxon>
        <taxon>Plectida</taxon>
        <taxon>Plectina</taxon>
        <taxon>Plectoidea</taxon>
        <taxon>Plectidae</taxon>
        <taxon>Plectus</taxon>
    </lineage>
</organism>
<keyword evidence="1" id="KW-0732">Signal</keyword>
<reference evidence="3" key="1">
    <citation type="submission" date="2022-11" db="UniProtKB">
        <authorList>
            <consortium name="WormBaseParasite"/>
        </authorList>
    </citation>
    <scope>IDENTIFICATION</scope>
</reference>
<evidence type="ECO:0000313" key="2">
    <source>
        <dbReference type="Proteomes" id="UP000887566"/>
    </source>
</evidence>
<dbReference type="PANTHER" id="PTHR34150">
    <property type="entry name" value="PROTEIN CBG08832-RELATED"/>
    <property type="match status" value="1"/>
</dbReference>
<dbReference type="WBParaSite" id="PSAMB.scaffold2380size23499.g17515.t1">
    <property type="protein sequence ID" value="PSAMB.scaffold2380size23499.g17515.t1"/>
    <property type="gene ID" value="PSAMB.scaffold2380size23499.g17515"/>
</dbReference>
<sequence>MEVKIAVLFTMISIMTTASAYNRFNGRTVAGNDDTDLLQKLIPHEIANDITHDIMRAKRQTYYYYYYLCGTYPTQYYSYTPCTSSSANSYQCTNGGSKVGYGCSSTSECATYYNGLSVCLQNCCCTVPGK</sequence>